<dbReference type="PANTHER" id="PTHR15337">
    <property type="entry name" value="ANTERIOR GRADIENT PROTEIN-RELATED"/>
    <property type="match status" value="1"/>
</dbReference>
<accession>A0ABW3CWS4</accession>
<dbReference type="PANTHER" id="PTHR15337:SF11">
    <property type="entry name" value="THIOREDOXIN DOMAIN-CONTAINING PROTEIN"/>
    <property type="match status" value="1"/>
</dbReference>
<dbReference type="Gene3D" id="3.40.30.10">
    <property type="entry name" value="Glutaredoxin"/>
    <property type="match status" value="1"/>
</dbReference>
<dbReference type="RefSeq" id="WP_386404996.1">
    <property type="nucleotide sequence ID" value="NZ_JBHTJH010000004.1"/>
</dbReference>
<feature type="chain" id="PRO_5047265721" evidence="2">
    <location>
        <begin position="21"/>
        <end position="148"/>
    </location>
</feature>
<dbReference type="Pfam" id="PF13899">
    <property type="entry name" value="Thioredoxin_7"/>
    <property type="match status" value="1"/>
</dbReference>
<dbReference type="Proteomes" id="UP001596978">
    <property type="component" value="Unassembled WGS sequence"/>
</dbReference>
<protein>
    <submittedName>
        <fullName evidence="4">Thioredoxin family protein</fullName>
    </submittedName>
</protein>
<dbReference type="EMBL" id="JBHTJH010000004">
    <property type="protein sequence ID" value="MFD0861627.1"/>
    <property type="molecule type" value="Genomic_DNA"/>
</dbReference>
<comment type="caution">
    <text evidence="4">The sequence shown here is derived from an EMBL/GenBank/DDBJ whole genome shotgun (WGS) entry which is preliminary data.</text>
</comment>
<keyword evidence="1 2" id="KW-0732">Signal</keyword>
<dbReference type="InterPro" id="IPR051099">
    <property type="entry name" value="AGR/TXD"/>
</dbReference>
<evidence type="ECO:0000313" key="4">
    <source>
        <dbReference type="EMBL" id="MFD0861627.1"/>
    </source>
</evidence>
<evidence type="ECO:0000259" key="3">
    <source>
        <dbReference type="PROSITE" id="PS51352"/>
    </source>
</evidence>
<evidence type="ECO:0000256" key="2">
    <source>
        <dbReference type="SAM" id="SignalP"/>
    </source>
</evidence>
<reference evidence="5" key="1">
    <citation type="journal article" date="2019" name="Int. J. Syst. Evol. Microbiol.">
        <title>The Global Catalogue of Microorganisms (GCM) 10K type strain sequencing project: providing services to taxonomists for standard genome sequencing and annotation.</title>
        <authorList>
            <consortium name="The Broad Institute Genomics Platform"/>
            <consortium name="The Broad Institute Genome Sequencing Center for Infectious Disease"/>
            <person name="Wu L."/>
            <person name="Ma J."/>
        </authorList>
    </citation>
    <scope>NUCLEOTIDE SEQUENCE [LARGE SCALE GENOMIC DNA]</scope>
    <source>
        <strain evidence="5">CCUG 62952</strain>
    </source>
</reference>
<feature type="signal peptide" evidence="2">
    <location>
        <begin position="1"/>
        <end position="20"/>
    </location>
</feature>
<dbReference type="InterPro" id="IPR013766">
    <property type="entry name" value="Thioredoxin_domain"/>
</dbReference>
<proteinExistence type="predicted"/>
<dbReference type="SUPFAM" id="SSF52833">
    <property type="entry name" value="Thioredoxin-like"/>
    <property type="match status" value="1"/>
</dbReference>
<feature type="domain" description="Thioredoxin" evidence="3">
    <location>
        <begin position="5"/>
        <end position="148"/>
    </location>
</feature>
<evidence type="ECO:0000256" key="1">
    <source>
        <dbReference type="ARBA" id="ARBA00022729"/>
    </source>
</evidence>
<dbReference type="PROSITE" id="PS51352">
    <property type="entry name" value="THIOREDOXIN_2"/>
    <property type="match status" value="1"/>
</dbReference>
<keyword evidence="5" id="KW-1185">Reference proteome</keyword>
<dbReference type="InterPro" id="IPR036249">
    <property type="entry name" value="Thioredoxin-like_sf"/>
</dbReference>
<organism evidence="4 5">
    <name type="scientific">Sungkyunkwania multivorans</name>
    <dbReference type="NCBI Taxonomy" id="1173618"/>
    <lineage>
        <taxon>Bacteria</taxon>
        <taxon>Pseudomonadati</taxon>
        <taxon>Bacteroidota</taxon>
        <taxon>Flavobacteriia</taxon>
        <taxon>Flavobacteriales</taxon>
        <taxon>Flavobacteriaceae</taxon>
        <taxon>Sungkyunkwania</taxon>
    </lineage>
</organism>
<sequence length="148" mass="17231">MKKIISLLVIVAASTLMTQAQELQWHTNLEEAKEVAKENKKTILLYFTGSDWCAPCKMLKKDFWNSQEFLRIADNFVLVELDEPRRMDIISDEQRKYNRSVAKKYNKQGSYPLVVAMSYKGKVLDELSGYSMLRDTSLHFALVNRFVK</sequence>
<gene>
    <name evidence="4" type="ORF">ACFQ1M_05380</name>
</gene>
<name>A0ABW3CWS4_9FLAO</name>
<evidence type="ECO:0000313" key="5">
    <source>
        <dbReference type="Proteomes" id="UP001596978"/>
    </source>
</evidence>